<reference evidence="7 8" key="1">
    <citation type="submission" date="2019-09" db="EMBL/GenBank/DDBJ databases">
        <title>Bird 10,000 Genomes (B10K) Project - Family phase.</title>
        <authorList>
            <person name="Zhang G."/>
        </authorList>
    </citation>
    <scope>NUCLEOTIDE SEQUENCE [LARGE SCALE GENOMIC DNA]</scope>
    <source>
        <strain evidence="7">B10K-CU-031-20</strain>
    </source>
</reference>
<dbReference type="Gene3D" id="3.40.50.10130">
    <property type="match status" value="1"/>
</dbReference>
<dbReference type="CDD" id="cd20077">
    <property type="entry name" value="XPF_nuclease_FANCM"/>
    <property type="match status" value="1"/>
</dbReference>
<sequence>QVPEQDPGYEEDSFCVGDEGEESCRQSEGSEEEEECVDFGLLTSDCVSSGRSRYLTRHRSKLNQARLEQEHRKKPSRIIVISDSSEEDTGRDTALEAGQGQAESGRAVPSGPSAQHRNGAPQPGGHGRDLLLSLEASEMLDFQPDRPGRSKSFPTAVPGSGWGKEGLQAPTEVKSSLKNPCGGSSGPAATTSPTATAQFSRDAAGSSLCILADSREISSGAEVISCLRAGHGLRVHVCSLGSSDYIVSNRMAVERTFPWELQSPGNRSKLSQRLQRLQGLFERLCVIVETGRPRPGETSRFFQRTQYYDRVLSALVQAGIRLLFSSCQEETAALLKDLAVVEQRKGAAIRVPTDPEGPRRDLLGFYRSIPGLSYVAALNLCHSFGSLRALANSSAQAVAAGAGLSRPKAEEMQRFLRHSFEPRLLPQPRRAPGRS</sequence>
<dbReference type="InterPro" id="IPR010994">
    <property type="entry name" value="RuvA_2-like"/>
</dbReference>
<dbReference type="GO" id="GO:0009378">
    <property type="term" value="F:four-way junction helicase activity"/>
    <property type="evidence" value="ECO:0007669"/>
    <property type="project" value="TreeGrafter"/>
</dbReference>
<dbReference type="GO" id="GO:0045003">
    <property type="term" value="P:double-strand break repair via synthesis-dependent strand annealing"/>
    <property type="evidence" value="ECO:0007669"/>
    <property type="project" value="TreeGrafter"/>
</dbReference>
<feature type="region of interest" description="Disordered" evidence="5">
    <location>
        <begin position="142"/>
        <end position="165"/>
    </location>
</feature>
<dbReference type="Pfam" id="PF02732">
    <property type="entry name" value="ERCC4"/>
    <property type="match status" value="1"/>
</dbReference>
<evidence type="ECO:0000256" key="4">
    <source>
        <dbReference type="ARBA" id="ARBA00022840"/>
    </source>
</evidence>
<keyword evidence="2" id="KW-0378">Hydrolase</keyword>
<evidence type="ECO:0000256" key="2">
    <source>
        <dbReference type="ARBA" id="ARBA00022801"/>
    </source>
</evidence>
<feature type="non-terminal residue" evidence="7">
    <location>
        <position position="1"/>
    </location>
</feature>
<dbReference type="InterPro" id="IPR047418">
    <property type="entry name" value="XPF_nuclease_FANCM"/>
</dbReference>
<dbReference type="Proteomes" id="UP000567624">
    <property type="component" value="Unassembled WGS sequence"/>
</dbReference>
<dbReference type="GO" id="GO:0036297">
    <property type="term" value="P:interstrand cross-link repair"/>
    <property type="evidence" value="ECO:0007669"/>
    <property type="project" value="TreeGrafter"/>
</dbReference>
<dbReference type="GO" id="GO:0005524">
    <property type="term" value="F:ATP binding"/>
    <property type="evidence" value="ECO:0007669"/>
    <property type="project" value="UniProtKB-KW"/>
</dbReference>
<proteinExistence type="predicted"/>
<feature type="compositionally biased region" description="Acidic residues" evidence="5">
    <location>
        <begin position="7"/>
        <end position="21"/>
    </location>
</feature>
<name>A0A7K8R6C4_9PASS</name>
<dbReference type="EMBL" id="VWYW01001502">
    <property type="protein sequence ID" value="NXF13375.1"/>
    <property type="molecule type" value="Genomic_DNA"/>
</dbReference>
<accession>A0A7K8R6C4</accession>
<evidence type="ECO:0000256" key="5">
    <source>
        <dbReference type="SAM" id="MobiDB-lite"/>
    </source>
</evidence>
<dbReference type="PANTHER" id="PTHR14025:SF20">
    <property type="entry name" value="FANCONI ANEMIA GROUP M PROTEIN"/>
    <property type="match status" value="1"/>
</dbReference>
<dbReference type="GO" id="GO:0043138">
    <property type="term" value="F:3'-5' DNA helicase activity"/>
    <property type="evidence" value="ECO:0007669"/>
    <property type="project" value="TreeGrafter"/>
</dbReference>
<evidence type="ECO:0000313" key="8">
    <source>
        <dbReference type="Proteomes" id="UP000567624"/>
    </source>
</evidence>
<keyword evidence="4" id="KW-0067">ATP-binding</keyword>
<dbReference type="GO" id="GO:0004518">
    <property type="term" value="F:nuclease activity"/>
    <property type="evidence" value="ECO:0007669"/>
    <property type="project" value="InterPro"/>
</dbReference>
<dbReference type="GO" id="GO:0016787">
    <property type="term" value="F:hydrolase activity"/>
    <property type="evidence" value="ECO:0007669"/>
    <property type="project" value="UniProtKB-KW"/>
</dbReference>
<dbReference type="Gene3D" id="1.10.150.20">
    <property type="entry name" value="5' to 3' exonuclease, C-terminal subdomain"/>
    <property type="match status" value="1"/>
</dbReference>
<evidence type="ECO:0000256" key="1">
    <source>
        <dbReference type="ARBA" id="ARBA00022741"/>
    </source>
</evidence>
<dbReference type="AlphaFoldDB" id="A0A7K8R6C4"/>
<evidence type="ECO:0000313" key="7">
    <source>
        <dbReference type="EMBL" id="NXF13375.1"/>
    </source>
</evidence>
<dbReference type="SUPFAM" id="SSF52980">
    <property type="entry name" value="Restriction endonuclease-like"/>
    <property type="match status" value="1"/>
</dbReference>
<dbReference type="InterPro" id="IPR006166">
    <property type="entry name" value="ERCC4_domain"/>
</dbReference>
<organism evidence="7 8">
    <name type="scientific">Smithornis capensis</name>
    <dbReference type="NCBI Taxonomy" id="363769"/>
    <lineage>
        <taxon>Eukaryota</taxon>
        <taxon>Metazoa</taxon>
        <taxon>Chordata</taxon>
        <taxon>Craniata</taxon>
        <taxon>Vertebrata</taxon>
        <taxon>Euteleostomi</taxon>
        <taxon>Archelosauria</taxon>
        <taxon>Archosauria</taxon>
        <taxon>Dinosauria</taxon>
        <taxon>Saurischia</taxon>
        <taxon>Theropoda</taxon>
        <taxon>Coelurosauria</taxon>
        <taxon>Aves</taxon>
        <taxon>Neognathae</taxon>
        <taxon>Neoaves</taxon>
        <taxon>Telluraves</taxon>
        <taxon>Australaves</taxon>
        <taxon>Passeriformes</taxon>
        <taxon>Eurylaimidae</taxon>
        <taxon>Smithornis</taxon>
    </lineage>
</organism>
<dbReference type="PANTHER" id="PTHR14025">
    <property type="entry name" value="FANCONI ANEMIA GROUP M FANCM FAMILY MEMBER"/>
    <property type="match status" value="1"/>
</dbReference>
<feature type="domain" description="ERCC4" evidence="6">
    <location>
        <begin position="209"/>
        <end position="292"/>
    </location>
</feature>
<keyword evidence="8" id="KW-1185">Reference proteome</keyword>
<gene>
    <name evidence="7" type="primary">Fancm</name>
    <name evidence="7" type="ORF">SMICAP_R14987</name>
</gene>
<keyword evidence="1" id="KW-0547">Nucleotide-binding</keyword>
<feature type="region of interest" description="Disordered" evidence="5">
    <location>
        <begin position="1"/>
        <end position="37"/>
    </location>
</feature>
<keyword evidence="3" id="KW-0347">Helicase</keyword>
<dbReference type="SMART" id="SM00891">
    <property type="entry name" value="ERCC4"/>
    <property type="match status" value="1"/>
</dbReference>
<comment type="caution">
    <text evidence="7">The sequence shown here is derived from an EMBL/GenBank/DDBJ whole genome shotgun (WGS) entry which is preliminary data.</text>
</comment>
<feature type="non-terminal residue" evidence="7">
    <location>
        <position position="435"/>
    </location>
</feature>
<protein>
    <submittedName>
        <fullName evidence="7">FANCM protein</fullName>
    </submittedName>
</protein>
<dbReference type="InterPro" id="IPR011335">
    <property type="entry name" value="Restrct_endonuc-II-like"/>
</dbReference>
<dbReference type="SUPFAM" id="SSF47781">
    <property type="entry name" value="RuvA domain 2-like"/>
    <property type="match status" value="1"/>
</dbReference>
<evidence type="ECO:0000259" key="6">
    <source>
        <dbReference type="SMART" id="SM00891"/>
    </source>
</evidence>
<feature type="region of interest" description="Disordered" evidence="5">
    <location>
        <begin position="63"/>
        <end position="129"/>
    </location>
</feature>
<evidence type="ECO:0000256" key="3">
    <source>
        <dbReference type="ARBA" id="ARBA00022806"/>
    </source>
</evidence>
<dbReference type="GO" id="GO:0000400">
    <property type="term" value="F:four-way junction DNA binding"/>
    <property type="evidence" value="ECO:0007669"/>
    <property type="project" value="TreeGrafter"/>
</dbReference>